<feature type="transmembrane region" description="Helical" evidence="10">
    <location>
        <begin position="102"/>
        <end position="124"/>
    </location>
</feature>
<accession>A0ABW0S908</accession>
<evidence type="ECO:0000313" key="11">
    <source>
        <dbReference type="EMBL" id="MFC5565382.1"/>
    </source>
</evidence>
<dbReference type="Pfam" id="PF01554">
    <property type="entry name" value="MatE"/>
    <property type="match status" value="2"/>
</dbReference>
<feature type="transmembrane region" description="Helical" evidence="10">
    <location>
        <begin position="276"/>
        <end position="298"/>
    </location>
</feature>
<keyword evidence="3" id="KW-0050">Antiport</keyword>
<dbReference type="NCBIfam" id="TIGR00797">
    <property type="entry name" value="matE"/>
    <property type="match status" value="1"/>
</dbReference>
<sequence length="461" mass="48485">MTQTPTLAPARPGWSGHARGLLALAVPLIGSNLAGFAIHLTDIVLLGWYGVTELAAITLASSLWYIVFLMGSGFGIAVMPLAATAREEGDLREVRRATRMGLWLSMGYAALFLPVLLWSGLIFSHLGQEPAIADLAGRYLGIAGWGLIPTLMIAVLRSFLSALERAGVLMWATIAAALLNALWGYALIFGAWGLPELGIEGAAWAALGTQTLTAAALWAYALGWLPDYRLLQRWWRPDWAAMGRVFRLGWPIGGQLLAEVGLFAGSSVMMGWVGEVALAAHGVALQMASATFMLHLGLSQAVTVRAGQALGRSDREGLRQGALVAIALSAGFAVLASTGFLLAPGPLLSLFVDPADPAAAQVIAVGAGLLAFAALFQIFDGMQVLAMGLLRGLHDTTVPMILAALSYWAIGLPVAYVLGFALGWGAAGVWLGLVTSLVAASALLMARFWRRASRPLTGLHA</sequence>
<dbReference type="PIRSF" id="PIRSF006603">
    <property type="entry name" value="DinF"/>
    <property type="match status" value="1"/>
</dbReference>
<evidence type="ECO:0000256" key="6">
    <source>
        <dbReference type="ARBA" id="ARBA00022989"/>
    </source>
</evidence>
<reference evidence="12" key="1">
    <citation type="journal article" date="2019" name="Int. J. Syst. Evol. Microbiol.">
        <title>The Global Catalogue of Microorganisms (GCM) 10K type strain sequencing project: providing services to taxonomists for standard genome sequencing and annotation.</title>
        <authorList>
            <consortium name="The Broad Institute Genomics Platform"/>
            <consortium name="The Broad Institute Genome Sequencing Center for Infectious Disease"/>
            <person name="Wu L."/>
            <person name="Ma J."/>
        </authorList>
    </citation>
    <scope>NUCLEOTIDE SEQUENCE [LARGE SCALE GENOMIC DNA]</scope>
    <source>
        <strain evidence="12">KACC 11588</strain>
    </source>
</reference>
<name>A0ABW0S908_9RHOB</name>
<evidence type="ECO:0000256" key="9">
    <source>
        <dbReference type="ARBA" id="ARBA00031636"/>
    </source>
</evidence>
<keyword evidence="12" id="KW-1185">Reference proteome</keyword>
<gene>
    <name evidence="11" type="ORF">ACFPOC_03010</name>
</gene>
<evidence type="ECO:0000256" key="5">
    <source>
        <dbReference type="ARBA" id="ARBA00022692"/>
    </source>
</evidence>
<feature type="transmembrane region" description="Helical" evidence="10">
    <location>
        <begin position="63"/>
        <end position="82"/>
    </location>
</feature>
<comment type="subcellular location">
    <subcellularLocation>
        <location evidence="1">Cell inner membrane</location>
        <topology evidence="1">Multi-pass membrane protein</topology>
    </subcellularLocation>
</comment>
<feature type="transmembrane region" description="Helical" evidence="10">
    <location>
        <begin position="245"/>
        <end position="264"/>
    </location>
</feature>
<protein>
    <recommendedName>
        <fullName evidence="9">Multidrug-efflux transporter</fullName>
    </recommendedName>
</protein>
<dbReference type="PANTHER" id="PTHR43298:SF2">
    <property type="entry name" value="FMN_FAD EXPORTER YEEO-RELATED"/>
    <property type="match status" value="1"/>
</dbReference>
<keyword evidence="2" id="KW-0813">Transport</keyword>
<dbReference type="InterPro" id="IPR050222">
    <property type="entry name" value="MATE_MdtK"/>
</dbReference>
<keyword evidence="5 10" id="KW-0812">Transmembrane</keyword>
<keyword evidence="7" id="KW-0406">Ion transport</keyword>
<dbReference type="PANTHER" id="PTHR43298">
    <property type="entry name" value="MULTIDRUG RESISTANCE PROTEIN NORM-RELATED"/>
    <property type="match status" value="1"/>
</dbReference>
<feature type="transmembrane region" description="Helical" evidence="10">
    <location>
        <begin position="136"/>
        <end position="156"/>
    </location>
</feature>
<evidence type="ECO:0000256" key="7">
    <source>
        <dbReference type="ARBA" id="ARBA00023065"/>
    </source>
</evidence>
<feature type="transmembrane region" description="Helical" evidence="10">
    <location>
        <begin position="322"/>
        <end position="343"/>
    </location>
</feature>
<dbReference type="InterPro" id="IPR048279">
    <property type="entry name" value="MdtK-like"/>
</dbReference>
<feature type="transmembrane region" description="Helical" evidence="10">
    <location>
        <begin position="400"/>
        <end position="421"/>
    </location>
</feature>
<dbReference type="InterPro" id="IPR002528">
    <property type="entry name" value="MATE_fam"/>
</dbReference>
<feature type="transmembrane region" description="Helical" evidence="10">
    <location>
        <begin position="204"/>
        <end position="225"/>
    </location>
</feature>
<evidence type="ECO:0000256" key="4">
    <source>
        <dbReference type="ARBA" id="ARBA00022475"/>
    </source>
</evidence>
<evidence type="ECO:0000256" key="10">
    <source>
        <dbReference type="SAM" id="Phobius"/>
    </source>
</evidence>
<dbReference type="RefSeq" id="WP_209837757.1">
    <property type="nucleotide sequence ID" value="NZ_JAGGJP010000002.1"/>
</dbReference>
<evidence type="ECO:0000256" key="8">
    <source>
        <dbReference type="ARBA" id="ARBA00023136"/>
    </source>
</evidence>
<feature type="transmembrane region" description="Helical" evidence="10">
    <location>
        <begin position="358"/>
        <end position="379"/>
    </location>
</feature>
<keyword evidence="6 10" id="KW-1133">Transmembrane helix</keyword>
<keyword evidence="8 10" id="KW-0472">Membrane</keyword>
<feature type="transmembrane region" description="Helical" evidence="10">
    <location>
        <begin position="168"/>
        <end position="192"/>
    </location>
</feature>
<evidence type="ECO:0000256" key="1">
    <source>
        <dbReference type="ARBA" id="ARBA00004429"/>
    </source>
</evidence>
<dbReference type="Proteomes" id="UP001596056">
    <property type="component" value="Unassembled WGS sequence"/>
</dbReference>
<comment type="caution">
    <text evidence="11">The sequence shown here is derived from an EMBL/GenBank/DDBJ whole genome shotgun (WGS) entry which is preliminary data.</text>
</comment>
<dbReference type="CDD" id="cd13131">
    <property type="entry name" value="MATE_NorM_like"/>
    <property type="match status" value="1"/>
</dbReference>
<organism evidence="11 12">
    <name type="scientific">Rubellimicrobium aerolatum</name>
    <dbReference type="NCBI Taxonomy" id="490979"/>
    <lineage>
        <taxon>Bacteria</taxon>
        <taxon>Pseudomonadati</taxon>
        <taxon>Pseudomonadota</taxon>
        <taxon>Alphaproteobacteria</taxon>
        <taxon>Rhodobacterales</taxon>
        <taxon>Roseobacteraceae</taxon>
        <taxon>Rubellimicrobium</taxon>
    </lineage>
</organism>
<dbReference type="EMBL" id="JBHSNA010000002">
    <property type="protein sequence ID" value="MFC5565382.1"/>
    <property type="molecule type" value="Genomic_DNA"/>
</dbReference>
<feature type="transmembrane region" description="Helical" evidence="10">
    <location>
        <begin position="427"/>
        <end position="446"/>
    </location>
</feature>
<evidence type="ECO:0000256" key="2">
    <source>
        <dbReference type="ARBA" id="ARBA00022448"/>
    </source>
</evidence>
<feature type="transmembrane region" description="Helical" evidence="10">
    <location>
        <begin position="21"/>
        <end position="51"/>
    </location>
</feature>
<evidence type="ECO:0000313" key="12">
    <source>
        <dbReference type="Proteomes" id="UP001596056"/>
    </source>
</evidence>
<evidence type="ECO:0000256" key="3">
    <source>
        <dbReference type="ARBA" id="ARBA00022449"/>
    </source>
</evidence>
<keyword evidence="4" id="KW-1003">Cell membrane</keyword>
<proteinExistence type="predicted"/>